<evidence type="ECO:0000313" key="12">
    <source>
        <dbReference type="Proteomes" id="UP000537130"/>
    </source>
</evidence>
<evidence type="ECO:0000313" key="11">
    <source>
        <dbReference type="EMBL" id="MBB3047527.1"/>
    </source>
</evidence>
<feature type="domain" description="Mechanosensitive ion channel MscS C-terminal" evidence="9">
    <location>
        <begin position="195"/>
        <end position="280"/>
    </location>
</feature>
<dbReference type="InterPro" id="IPR011014">
    <property type="entry name" value="MscS_channel_TM-2"/>
</dbReference>
<proteinExistence type="inferred from homology"/>
<evidence type="ECO:0000256" key="3">
    <source>
        <dbReference type="ARBA" id="ARBA00022475"/>
    </source>
</evidence>
<comment type="subcellular location">
    <subcellularLocation>
        <location evidence="1">Cell membrane</location>
        <topology evidence="1">Multi-pass membrane protein</topology>
    </subcellularLocation>
</comment>
<dbReference type="InterPro" id="IPR045276">
    <property type="entry name" value="YbiO_bact"/>
</dbReference>
<evidence type="ECO:0000259" key="8">
    <source>
        <dbReference type="Pfam" id="PF00924"/>
    </source>
</evidence>
<protein>
    <submittedName>
        <fullName evidence="11">Small conductance mechanosensitive channel</fullName>
    </submittedName>
</protein>
<feature type="domain" description="Mechanosensitive ion channel transmembrane helices 2/3" evidence="10">
    <location>
        <begin position="88"/>
        <end position="121"/>
    </location>
</feature>
<dbReference type="Gene3D" id="3.30.70.100">
    <property type="match status" value="1"/>
</dbReference>
<dbReference type="AlphaFoldDB" id="A0A7W4W4Y6"/>
<dbReference type="GO" id="GO:0008381">
    <property type="term" value="F:mechanosensitive monoatomic ion channel activity"/>
    <property type="evidence" value="ECO:0007669"/>
    <property type="project" value="InterPro"/>
</dbReference>
<dbReference type="InterPro" id="IPR049142">
    <property type="entry name" value="MS_channel_1st"/>
</dbReference>
<name>A0A7W4W4Y6_9GAMM</name>
<dbReference type="RefSeq" id="WP_246386690.1">
    <property type="nucleotide sequence ID" value="NZ_JACHWY010000002.1"/>
</dbReference>
<sequence>MEGLVNFTARSREVLISLTENAMTWLATSGLQIILIIFGAWIALTVSRRLLNRVHRGIAGKDQDAERVKRADTLTGILGTLIWAALFLAAGMMVLKEVGVDIAPIIAVAGLGGLAIGFGAQNLVRDVITGFFLLAEDQIRVGDIVEAGGLSGEVVSLGLRTVRMRALDGTLHIIPNGNVTTVSNMTKDYGYALANVGVAYREDTDQVFDIIEEVGAELRNDATFASEITEDMEVHGITSFADSAVIIRCRMKTLPGSQWMVLREFNRRLKKRFDAANIEIPFPHMTLYAGEGKGGDAPVLPIQMQDKAA</sequence>
<comment type="caution">
    <text evidence="11">The sequence shown here is derived from an EMBL/GenBank/DDBJ whole genome shotgun (WGS) entry which is preliminary data.</text>
</comment>
<feature type="transmembrane region" description="Helical" evidence="7">
    <location>
        <begin position="77"/>
        <end position="96"/>
    </location>
</feature>
<dbReference type="SUPFAM" id="SSF82861">
    <property type="entry name" value="Mechanosensitive channel protein MscS (YggB), transmembrane region"/>
    <property type="match status" value="1"/>
</dbReference>
<feature type="transmembrane region" description="Helical" evidence="7">
    <location>
        <begin position="22"/>
        <end position="46"/>
    </location>
</feature>
<dbReference type="SUPFAM" id="SSF50182">
    <property type="entry name" value="Sm-like ribonucleoproteins"/>
    <property type="match status" value="1"/>
</dbReference>
<accession>A0A7W4W4Y6</accession>
<keyword evidence="6 7" id="KW-0472">Membrane</keyword>
<keyword evidence="5 7" id="KW-1133">Transmembrane helix</keyword>
<dbReference type="PANTHER" id="PTHR30460">
    <property type="entry name" value="MODERATE CONDUCTANCE MECHANOSENSITIVE CHANNEL YBIO"/>
    <property type="match status" value="1"/>
</dbReference>
<evidence type="ECO:0000256" key="2">
    <source>
        <dbReference type="ARBA" id="ARBA00008017"/>
    </source>
</evidence>
<dbReference type="Pfam" id="PF00924">
    <property type="entry name" value="MS_channel_2nd"/>
    <property type="match status" value="1"/>
</dbReference>
<keyword evidence="12" id="KW-1185">Reference proteome</keyword>
<evidence type="ECO:0000256" key="5">
    <source>
        <dbReference type="ARBA" id="ARBA00022989"/>
    </source>
</evidence>
<dbReference type="InterPro" id="IPR049278">
    <property type="entry name" value="MS_channel_C"/>
</dbReference>
<evidence type="ECO:0000256" key="1">
    <source>
        <dbReference type="ARBA" id="ARBA00004651"/>
    </source>
</evidence>
<dbReference type="PANTHER" id="PTHR30460:SF0">
    <property type="entry name" value="MODERATE CONDUCTANCE MECHANOSENSITIVE CHANNEL YBIO"/>
    <property type="match status" value="1"/>
</dbReference>
<dbReference type="Gene3D" id="2.30.30.60">
    <property type="match status" value="1"/>
</dbReference>
<dbReference type="InterPro" id="IPR023408">
    <property type="entry name" value="MscS_beta-dom_sf"/>
</dbReference>
<gene>
    <name evidence="11" type="ORF">FHR99_001793</name>
</gene>
<dbReference type="FunFam" id="2.30.30.60:FF:000001">
    <property type="entry name" value="MscS Mechanosensitive ion channel"/>
    <property type="match status" value="1"/>
</dbReference>
<dbReference type="Gene3D" id="1.10.287.1260">
    <property type="match status" value="1"/>
</dbReference>
<keyword evidence="3" id="KW-1003">Cell membrane</keyword>
<dbReference type="Pfam" id="PF21088">
    <property type="entry name" value="MS_channel_1st"/>
    <property type="match status" value="1"/>
</dbReference>
<evidence type="ECO:0000256" key="6">
    <source>
        <dbReference type="ARBA" id="ARBA00023136"/>
    </source>
</evidence>
<feature type="domain" description="Mechanosensitive ion channel MscS" evidence="8">
    <location>
        <begin position="122"/>
        <end position="186"/>
    </location>
</feature>
<evidence type="ECO:0000259" key="10">
    <source>
        <dbReference type="Pfam" id="PF21088"/>
    </source>
</evidence>
<dbReference type="InterPro" id="IPR010920">
    <property type="entry name" value="LSM_dom_sf"/>
</dbReference>
<evidence type="ECO:0000256" key="7">
    <source>
        <dbReference type="SAM" id="Phobius"/>
    </source>
</evidence>
<dbReference type="EMBL" id="JACHWY010000002">
    <property type="protein sequence ID" value="MBB3047527.1"/>
    <property type="molecule type" value="Genomic_DNA"/>
</dbReference>
<comment type="similarity">
    <text evidence="2">Belongs to the MscS (TC 1.A.23) family.</text>
</comment>
<reference evidence="11 12" key="1">
    <citation type="submission" date="2020-08" db="EMBL/GenBank/DDBJ databases">
        <title>Genomic Encyclopedia of Type Strains, Phase III (KMG-III): the genomes of soil and plant-associated and newly described type strains.</title>
        <authorList>
            <person name="Whitman W."/>
        </authorList>
    </citation>
    <scope>NUCLEOTIDE SEQUENCE [LARGE SCALE GENOMIC DNA]</scope>
    <source>
        <strain evidence="11 12">CECT 8654</strain>
    </source>
</reference>
<organism evidence="11 12">
    <name type="scientific">Litorivivens lipolytica</name>
    <dbReference type="NCBI Taxonomy" id="1524264"/>
    <lineage>
        <taxon>Bacteria</taxon>
        <taxon>Pseudomonadati</taxon>
        <taxon>Pseudomonadota</taxon>
        <taxon>Gammaproteobacteria</taxon>
        <taxon>Litorivivens</taxon>
    </lineage>
</organism>
<dbReference type="InterPro" id="IPR011066">
    <property type="entry name" value="MscS_channel_C_sf"/>
</dbReference>
<feature type="transmembrane region" description="Helical" evidence="7">
    <location>
        <begin position="102"/>
        <end position="124"/>
    </location>
</feature>
<keyword evidence="4 7" id="KW-0812">Transmembrane</keyword>
<dbReference type="GO" id="GO:0005886">
    <property type="term" value="C:plasma membrane"/>
    <property type="evidence" value="ECO:0007669"/>
    <property type="project" value="UniProtKB-SubCell"/>
</dbReference>
<dbReference type="Proteomes" id="UP000537130">
    <property type="component" value="Unassembled WGS sequence"/>
</dbReference>
<dbReference type="Pfam" id="PF21082">
    <property type="entry name" value="MS_channel_3rd"/>
    <property type="match status" value="1"/>
</dbReference>
<dbReference type="InterPro" id="IPR006685">
    <property type="entry name" value="MscS_channel_2nd"/>
</dbReference>
<evidence type="ECO:0000256" key="4">
    <source>
        <dbReference type="ARBA" id="ARBA00022692"/>
    </source>
</evidence>
<dbReference type="SUPFAM" id="SSF82689">
    <property type="entry name" value="Mechanosensitive channel protein MscS (YggB), C-terminal domain"/>
    <property type="match status" value="1"/>
</dbReference>
<evidence type="ECO:0000259" key="9">
    <source>
        <dbReference type="Pfam" id="PF21082"/>
    </source>
</evidence>